<gene>
    <name evidence="1" type="ORF">B9Q01_06605</name>
</gene>
<reference evidence="1 2" key="1">
    <citation type="submission" date="2017-04" db="EMBL/GenBank/DDBJ databases">
        <title>Novel microbial lineages endemic to geothermal iron-oxide mats fill important gaps in the evolutionary history of Archaea.</title>
        <authorList>
            <person name="Jay Z.J."/>
            <person name="Beam J.P."/>
            <person name="Dlakic M."/>
            <person name="Rusch D.B."/>
            <person name="Kozubal M.A."/>
            <person name="Inskeep W.P."/>
        </authorList>
    </citation>
    <scope>NUCLEOTIDE SEQUENCE [LARGE SCALE GENOMIC DNA]</scope>
    <source>
        <strain evidence="1">OSP_D</strain>
    </source>
</reference>
<organism evidence="1 2">
    <name type="scientific">Candidatus Marsarchaeota G1 archaeon OSP_D</name>
    <dbReference type="NCBI Taxonomy" id="1978155"/>
    <lineage>
        <taxon>Archaea</taxon>
        <taxon>Candidatus Marsarchaeota</taxon>
        <taxon>Candidatus Marsarchaeota group 1</taxon>
    </lineage>
</organism>
<sequence>MQRTLHKTELVMLSLPTLFPQVYSIKKYGNDFVVSNGVSSVVVQPYYEVVQPTTQLTFPSTQFSRTVNHSVSTQWAFLNVTFFRNMSGSIQVQGWTFWYNASYSPKSGLERVTLILKPFLPLTFHCKKDQRVHFHCNKPVRYHLSRKVFLNFE</sequence>
<proteinExistence type="predicted"/>
<dbReference type="AlphaFoldDB" id="A0A2R6A914"/>
<evidence type="ECO:0000313" key="1">
    <source>
        <dbReference type="EMBL" id="PSN82896.1"/>
    </source>
</evidence>
<dbReference type="Proteomes" id="UP000240880">
    <property type="component" value="Unassembled WGS sequence"/>
</dbReference>
<accession>A0A2R6A914</accession>
<evidence type="ECO:0000313" key="2">
    <source>
        <dbReference type="Proteomes" id="UP000240880"/>
    </source>
</evidence>
<protein>
    <submittedName>
        <fullName evidence="1">Uncharacterized protein</fullName>
    </submittedName>
</protein>
<comment type="caution">
    <text evidence="1">The sequence shown here is derived from an EMBL/GenBank/DDBJ whole genome shotgun (WGS) entry which is preliminary data.</text>
</comment>
<name>A0A2R6A914_9ARCH</name>
<dbReference type="EMBL" id="NEXC01000046">
    <property type="protein sequence ID" value="PSN82896.1"/>
    <property type="molecule type" value="Genomic_DNA"/>
</dbReference>